<dbReference type="Proteomes" id="UP000219048">
    <property type="component" value="Unassembled WGS sequence"/>
</dbReference>
<name>A0A285MWK9_9FLAO</name>
<organism evidence="2 3">
    <name type="scientific">Flagellimonas pacifica</name>
    <dbReference type="NCBI Taxonomy" id="1247520"/>
    <lineage>
        <taxon>Bacteria</taxon>
        <taxon>Pseudomonadati</taxon>
        <taxon>Bacteroidota</taxon>
        <taxon>Flavobacteriia</taxon>
        <taxon>Flavobacteriales</taxon>
        <taxon>Flavobacteriaceae</taxon>
        <taxon>Flagellimonas</taxon>
    </lineage>
</organism>
<dbReference type="InterPro" id="IPR053143">
    <property type="entry name" value="Arylsulfate_ST"/>
</dbReference>
<keyword evidence="2" id="KW-0808">Transferase</keyword>
<dbReference type="EMBL" id="OBEH01000006">
    <property type="protein sequence ID" value="SNZ01575.1"/>
    <property type="molecule type" value="Genomic_DNA"/>
</dbReference>
<dbReference type="PANTHER" id="PTHR35340:SF5">
    <property type="entry name" value="ASST-DOMAIN-CONTAINING PROTEIN"/>
    <property type="match status" value="1"/>
</dbReference>
<evidence type="ECO:0000313" key="2">
    <source>
        <dbReference type="EMBL" id="SNZ01575.1"/>
    </source>
</evidence>
<dbReference type="PROSITE" id="PS51257">
    <property type="entry name" value="PROKAR_LIPOPROTEIN"/>
    <property type="match status" value="1"/>
</dbReference>
<sequence>MKLKILTYCSFAILLLSLSCSNDADDEIKDEPKYETFDGSLGKVEYFHRSKVQDAYILVNNAQTNKAILMDKNAELVHDFPLNDKRIGNDVFLMDDGQILANLESEDPKIEIGGFGGILQILDHNGTVNWNFEYSSDDYILHHDAEMLPNGNILAQVWERKTAEEAQNLGYKLDIDVFPDAIIEINPSNNEIVWEWHAWDHLIQNVDDTKENYGIISDNPQKININYVSNEAGDIMHGNGIAYDPVKDVIFLSINFYSEIWVIDHSTTSAQASSSTGGNYGKGGDLIYRFGNPSAYDNPSGERLFYNNHYPNLLKGNDLGKILVFSNGGDLNQSTVYELQLPENYSLQTNQDNEPKVVWSFTDPELYSPKVSGAVRLPNGNTMITEGDFGIWEVTPEGDVVWKYSNPGFYWRAYHYDKTSGALKNLNL</sequence>
<dbReference type="RefSeq" id="WP_097047020.1">
    <property type="nucleotide sequence ID" value="NZ_OBEH01000006.1"/>
</dbReference>
<keyword evidence="1" id="KW-0732">Signal</keyword>
<dbReference type="AlphaFoldDB" id="A0A285MWK9"/>
<dbReference type="InterPro" id="IPR010262">
    <property type="entry name" value="Arylsulfotransferase_bact"/>
</dbReference>
<accession>A0A285MWK9</accession>
<evidence type="ECO:0000313" key="3">
    <source>
        <dbReference type="Proteomes" id="UP000219048"/>
    </source>
</evidence>
<feature type="signal peptide" evidence="1">
    <location>
        <begin position="1"/>
        <end position="24"/>
    </location>
</feature>
<proteinExistence type="predicted"/>
<dbReference type="InterPro" id="IPR011047">
    <property type="entry name" value="Quinoprotein_ADH-like_sf"/>
</dbReference>
<keyword evidence="3" id="KW-1185">Reference proteome</keyword>
<dbReference type="Pfam" id="PF05935">
    <property type="entry name" value="Arylsulfotrans"/>
    <property type="match status" value="1"/>
</dbReference>
<dbReference type="SUPFAM" id="SSF50998">
    <property type="entry name" value="Quinoprotein alcohol dehydrogenase-like"/>
    <property type="match status" value="1"/>
</dbReference>
<dbReference type="OrthoDB" id="264813at2"/>
<dbReference type="PANTHER" id="PTHR35340">
    <property type="entry name" value="PQQ ENZYME REPEAT PROTEIN-RELATED"/>
    <property type="match status" value="1"/>
</dbReference>
<feature type="chain" id="PRO_5013398063" evidence="1">
    <location>
        <begin position="25"/>
        <end position="428"/>
    </location>
</feature>
<dbReference type="GO" id="GO:0004062">
    <property type="term" value="F:aryl sulfotransferase activity"/>
    <property type="evidence" value="ECO:0007669"/>
    <property type="project" value="InterPro"/>
</dbReference>
<protein>
    <submittedName>
        <fullName evidence="2">Arylsulfotransferase (ASST)</fullName>
    </submittedName>
</protein>
<gene>
    <name evidence="2" type="ORF">SAMN06265377_3417</name>
</gene>
<reference evidence="3" key="1">
    <citation type="submission" date="2017-09" db="EMBL/GenBank/DDBJ databases">
        <authorList>
            <person name="Varghese N."/>
            <person name="Submissions S."/>
        </authorList>
    </citation>
    <scope>NUCLEOTIDE SEQUENCE [LARGE SCALE GENOMIC DNA]</scope>
    <source>
        <strain evidence="3">DSM 25885</strain>
    </source>
</reference>
<evidence type="ECO:0000256" key="1">
    <source>
        <dbReference type="SAM" id="SignalP"/>
    </source>
</evidence>